<proteinExistence type="predicted"/>
<evidence type="ECO:0000313" key="3">
    <source>
        <dbReference type="EMBL" id="QIV82058.1"/>
    </source>
</evidence>
<dbReference type="PROSITE" id="PS51257">
    <property type="entry name" value="PROKAR_LIPOPROTEIN"/>
    <property type="match status" value="1"/>
</dbReference>
<keyword evidence="2" id="KW-0732">Signal</keyword>
<organism evidence="3 4">
    <name type="scientific">Mycolicibacterium frederiksbergense</name>
    <dbReference type="NCBI Taxonomy" id="117567"/>
    <lineage>
        <taxon>Bacteria</taxon>
        <taxon>Bacillati</taxon>
        <taxon>Actinomycetota</taxon>
        <taxon>Actinomycetes</taxon>
        <taxon>Mycobacteriales</taxon>
        <taxon>Mycobacteriaceae</taxon>
        <taxon>Mycolicibacterium</taxon>
    </lineage>
</organism>
<evidence type="ECO:0000256" key="1">
    <source>
        <dbReference type="SAM" id="MobiDB-lite"/>
    </source>
</evidence>
<accession>A0A6H0S3X0</accession>
<dbReference type="AlphaFoldDB" id="A0A6H0S3X0"/>
<protein>
    <recommendedName>
        <fullName evidence="5">Lipoprotein LpqE</fullName>
    </recommendedName>
</protein>
<dbReference type="RefSeq" id="WP_066834644.1">
    <property type="nucleotide sequence ID" value="NZ_CBCSDT010000050.1"/>
</dbReference>
<dbReference type="EMBL" id="CP038799">
    <property type="protein sequence ID" value="QIV82058.1"/>
    <property type="molecule type" value="Genomic_DNA"/>
</dbReference>
<feature type="signal peptide" evidence="2">
    <location>
        <begin position="1"/>
        <end position="19"/>
    </location>
</feature>
<feature type="chain" id="PRO_5039589536" description="Lipoprotein LpqE" evidence="2">
    <location>
        <begin position="20"/>
        <end position="143"/>
    </location>
</feature>
<evidence type="ECO:0000256" key="2">
    <source>
        <dbReference type="SAM" id="SignalP"/>
    </source>
</evidence>
<evidence type="ECO:0000313" key="4">
    <source>
        <dbReference type="Proteomes" id="UP000501849"/>
    </source>
</evidence>
<sequence length="143" mass="14358">MSTRSVFLKVSVTMGAAVAMVAGCGSPPPSTSSSSAAPSASPQAPGSTPSASAEAGTVIDISIDGGAVTPTNAEAQAVAGQPIVLKVSSDAVDSLHVHSVPENVFDVAATPDQRFEFTVNIPGRVAVELHDLHVTVVTIEVRP</sequence>
<feature type="region of interest" description="Disordered" evidence="1">
    <location>
        <begin position="25"/>
        <end position="56"/>
    </location>
</feature>
<gene>
    <name evidence="3" type="ORF">EXE63_15095</name>
</gene>
<dbReference type="Proteomes" id="UP000501849">
    <property type="component" value="Chromosome"/>
</dbReference>
<name>A0A6H0S3X0_9MYCO</name>
<evidence type="ECO:0008006" key="5">
    <source>
        <dbReference type="Google" id="ProtNLM"/>
    </source>
</evidence>
<dbReference type="KEGG" id="mfre:EXE63_15095"/>
<reference evidence="3 4" key="1">
    <citation type="submission" date="2019-04" db="EMBL/GenBank/DDBJ databases">
        <title>Draft, Whole-Genome Sequence of the Anthracene-degrading Mycobacterium frederiksbergense LB501T, Isolated from a Polycyclic Aromatic Hydrocarbon (PAH)-Contaminated Soil.</title>
        <authorList>
            <person name="Augelletti F."/>
        </authorList>
    </citation>
    <scope>NUCLEOTIDE SEQUENCE [LARGE SCALE GENOMIC DNA]</scope>
    <source>
        <strain evidence="3 4">LB 501T</strain>
    </source>
</reference>
<keyword evidence="4" id="KW-1185">Reference proteome</keyword>
<feature type="compositionally biased region" description="Low complexity" evidence="1">
    <location>
        <begin position="25"/>
        <end position="53"/>
    </location>
</feature>